<dbReference type="AlphaFoldDB" id="A0A9D2S026"/>
<evidence type="ECO:0000256" key="1">
    <source>
        <dbReference type="SAM" id="SignalP"/>
    </source>
</evidence>
<dbReference type="EMBL" id="DWXZ01000136">
    <property type="protein sequence ID" value="HJB37715.1"/>
    <property type="molecule type" value="Genomic_DNA"/>
</dbReference>
<protein>
    <submittedName>
        <fullName evidence="2">Uncharacterized protein</fullName>
    </submittedName>
</protein>
<accession>A0A9D2S026</accession>
<proteinExistence type="predicted"/>
<comment type="caution">
    <text evidence="2">The sequence shown here is derived from an EMBL/GenBank/DDBJ whole genome shotgun (WGS) entry which is preliminary data.</text>
</comment>
<name>A0A9D2S026_9FIRM</name>
<dbReference type="Proteomes" id="UP000824214">
    <property type="component" value="Unassembled WGS sequence"/>
</dbReference>
<evidence type="ECO:0000313" key="3">
    <source>
        <dbReference type="Proteomes" id="UP000824214"/>
    </source>
</evidence>
<sequence>MKKARKLTAVLLSLVMLLALVVPASAADTYSITIHNNKTGHTYEAYQIFAGTVSDDETDVETDAGPMLGDITWGSGVDGAALLAALKAADEEKYGACTTAADVAEALGTETATAADAAAFADIAAQHLTATVAGTATAPNDGGNYIIEGLPAGYYL</sequence>
<reference evidence="2" key="2">
    <citation type="submission" date="2021-04" db="EMBL/GenBank/DDBJ databases">
        <authorList>
            <person name="Gilroy R."/>
        </authorList>
    </citation>
    <scope>NUCLEOTIDE SEQUENCE</scope>
    <source>
        <strain evidence="2">ChiBcolR8-3208</strain>
    </source>
</reference>
<gene>
    <name evidence="2" type="ORF">H9942_06560</name>
</gene>
<reference evidence="2" key="1">
    <citation type="journal article" date="2021" name="PeerJ">
        <title>Extensive microbial diversity within the chicken gut microbiome revealed by metagenomics and culture.</title>
        <authorList>
            <person name="Gilroy R."/>
            <person name="Ravi A."/>
            <person name="Getino M."/>
            <person name="Pursley I."/>
            <person name="Horton D.L."/>
            <person name="Alikhan N.F."/>
            <person name="Baker D."/>
            <person name="Gharbi K."/>
            <person name="Hall N."/>
            <person name="Watson M."/>
            <person name="Adriaenssens E.M."/>
            <person name="Foster-Nyarko E."/>
            <person name="Jarju S."/>
            <person name="Secka A."/>
            <person name="Antonio M."/>
            <person name="Oren A."/>
            <person name="Chaudhuri R.R."/>
            <person name="La Ragione R."/>
            <person name="Hildebrand F."/>
            <person name="Pallen M.J."/>
        </authorList>
    </citation>
    <scope>NUCLEOTIDE SEQUENCE</scope>
    <source>
        <strain evidence="2">ChiBcolR8-3208</strain>
    </source>
</reference>
<evidence type="ECO:0000313" key="2">
    <source>
        <dbReference type="EMBL" id="HJB37715.1"/>
    </source>
</evidence>
<feature type="signal peptide" evidence="1">
    <location>
        <begin position="1"/>
        <end position="26"/>
    </location>
</feature>
<keyword evidence="1" id="KW-0732">Signal</keyword>
<feature type="chain" id="PRO_5039381395" evidence="1">
    <location>
        <begin position="27"/>
        <end position="156"/>
    </location>
</feature>
<organism evidence="2 3">
    <name type="scientific">Candidatus Acutalibacter ornithocaccae</name>
    <dbReference type="NCBI Taxonomy" id="2838416"/>
    <lineage>
        <taxon>Bacteria</taxon>
        <taxon>Bacillati</taxon>
        <taxon>Bacillota</taxon>
        <taxon>Clostridia</taxon>
        <taxon>Eubacteriales</taxon>
        <taxon>Acutalibacteraceae</taxon>
        <taxon>Acutalibacter</taxon>
    </lineage>
</organism>
<feature type="non-terminal residue" evidence="2">
    <location>
        <position position="156"/>
    </location>
</feature>